<reference evidence="11" key="2">
    <citation type="submission" date="2021-04" db="EMBL/GenBank/DDBJ databases">
        <authorList>
            <person name="Gilroy R."/>
        </authorList>
    </citation>
    <scope>NUCLEOTIDE SEQUENCE</scope>
    <source>
        <strain evidence="11">CHK188-16595</strain>
    </source>
</reference>
<keyword evidence="3" id="KW-0309">Germination</keyword>
<dbReference type="PANTHER" id="PTHR35789:SF1">
    <property type="entry name" value="SPORE GERMINATION PROTEIN B3"/>
    <property type="match status" value="1"/>
</dbReference>
<dbReference type="EMBL" id="DWXN01000012">
    <property type="protein sequence ID" value="HJB75686.1"/>
    <property type="molecule type" value="Genomic_DNA"/>
</dbReference>
<dbReference type="NCBIfam" id="TIGR02887">
    <property type="entry name" value="spore_ger_x_C"/>
    <property type="match status" value="1"/>
</dbReference>
<dbReference type="Pfam" id="PF25198">
    <property type="entry name" value="Spore_GerAC_N"/>
    <property type="match status" value="1"/>
</dbReference>
<feature type="domain" description="Spore germination GerAC-like C-terminal" evidence="9">
    <location>
        <begin position="207"/>
        <end position="368"/>
    </location>
</feature>
<keyword evidence="6" id="KW-0564">Palmitate</keyword>
<keyword evidence="7" id="KW-0449">Lipoprotein</keyword>
<feature type="domain" description="Spore germination protein N-terminal" evidence="10">
    <location>
        <begin position="28"/>
        <end position="198"/>
    </location>
</feature>
<dbReference type="InterPro" id="IPR046953">
    <property type="entry name" value="Spore_GerAC-like_C"/>
</dbReference>
<dbReference type="Pfam" id="PF05504">
    <property type="entry name" value="Spore_GerAC"/>
    <property type="match status" value="1"/>
</dbReference>
<evidence type="ECO:0000256" key="5">
    <source>
        <dbReference type="ARBA" id="ARBA00023136"/>
    </source>
</evidence>
<comment type="subcellular location">
    <subcellularLocation>
        <location evidence="1">Membrane</location>
        <topology evidence="1">Lipid-anchor</topology>
    </subcellularLocation>
</comment>
<feature type="signal peptide" evidence="8">
    <location>
        <begin position="1"/>
        <end position="25"/>
    </location>
</feature>
<dbReference type="GO" id="GO:0009847">
    <property type="term" value="P:spore germination"/>
    <property type="evidence" value="ECO:0007669"/>
    <property type="project" value="InterPro"/>
</dbReference>
<evidence type="ECO:0000259" key="9">
    <source>
        <dbReference type="Pfam" id="PF05504"/>
    </source>
</evidence>
<organism evidence="11 12">
    <name type="scientific">Candidatus Eubacterium faecale</name>
    <dbReference type="NCBI Taxonomy" id="2838568"/>
    <lineage>
        <taxon>Bacteria</taxon>
        <taxon>Bacillati</taxon>
        <taxon>Bacillota</taxon>
        <taxon>Clostridia</taxon>
        <taxon>Eubacteriales</taxon>
        <taxon>Eubacteriaceae</taxon>
        <taxon>Eubacterium</taxon>
    </lineage>
</organism>
<evidence type="ECO:0000256" key="1">
    <source>
        <dbReference type="ARBA" id="ARBA00004635"/>
    </source>
</evidence>
<evidence type="ECO:0000256" key="4">
    <source>
        <dbReference type="ARBA" id="ARBA00022729"/>
    </source>
</evidence>
<accession>A0A9D2MKD4</accession>
<evidence type="ECO:0000256" key="8">
    <source>
        <dbReference type="SAM" id="SignalP"/>
    </source>
</evidence>
<dbReference type="Gene3D" id="3.30.300.210">
    <property type="entry name" value="Nutrient germinant receptor protein C, domain 3"/>
    <property type="match status" value="1"/>
</dbReference>
<reference evidence="11" key="1">
    <citation type="journal article" date="2021" name="PeerJ">
        <title>Extensive microbial diversity within the chicken gut microbiome revealed by metagenomics and culture.</title>
        <authorList>
            <person name="Gilroy R."/>
            <person name="Ravi A."/>
            <person name="Getino M."/>
            <person name="Pursley I."/>
            <person name="Horton D.L."/>
            <person name="Alikhan N.F."/>
            <person name="Baker D."/>
            <person name="Gharbi K."/>
            <person name="Hall N."/>
            <person name="Watson M."/>
            <person name="Adriaenssens E.M."/>
            <person name="Foster-Nyarko E."/>
            <person name="Jarju S."/>
            <person name="Secka A."/>
            <person name="Antonio M."/>
            <person name="Oren A."/>
            <person name="Chaudhuri R.R."/>
            <person name="La Ragione R."/>
            <person name="Hildebrand F."/>
            <person name="Pallen M.J."/>
        </authorList>
    </citation>
    <scope>NUCLEOTIDE SEQUENCE</scope>
    <source>
        <strain evidence="11">CHK188-16595</strain>
    </source>
</reference>
<evidence type="ECO:0000259" key="10">
    <source>
        <dbReference type="Pfam" id="PF25198"/>
    </source>
</evidence>
<keyword evidence="4 8" id="KW-0732">Signal</keyword>
<evidence type="ECO:0000256" key="6">
    <source>
        <dbReference type="ARBA" id="ARBA00023139"/>
    </source>
</evidence>
<protein>
    <submittedName>
        <fullName evidence="11">Ger(X)C family spore germination protein</fullName>
    </submittedName>
</protein>
<proteinExistence type="inferred from homology"/>
<dbReference type="InterPro" id="IPR057336">
    <property type="entry name" value="GerAC_N"/>
</dbReference>
<name>A0A9D2MKD4_9FIRM</name>
<dbReference type="PANTHER" id="PTHR35789">
    <property type="entry name" value="SPORE GERMINATION PROTEIN B3"/>
    <property type="match status" value="1"/>
</dbReference>
<feature type="chain" id="PRO_5038614331" evidence="8">
    <location>
        <begin position="26"/>
        <end position="377"/>
    </location>
</feature>
<comment type="similarity">
    <text evidence="2">Belongs to the GerABKC lipoprotein family.</text>
</comment>
<gene>
    <name evidence="11" type="ORF">IAA37_08475</name>
</gene>
<evidence type="ECO:0000313" key="11">
    <source>
        <dbReference type="EMBL" id="HJB75686.1"/>
    </source>
</evidence>
<comment type="caution">
    <text evidence="11">The sequence shown here is derived from an EMBL/GenBank/DDBJ whole genome shotgun (WGS) entry which is preliminary data.</text>
</comment>
<dbReference type="InterPro" id="IPR008844">
    <property type="entry name" value="Spore_GerAC-like"/>
</dbReference>
<evidence type="ECO:0000256" key="2">
    <source>
        <dbReference type="ARBA" id="ARBA00007886"/>
    </source>
</evidence>
<dbReference type="AlphaFoldDB" id="A0A9D2MKD4"/>
<dbReference type="PROSITE" id="PS51257">
    <property type="entry name" value="PROKAR_LIPOPROTEIN"/>
    <property type="match status" value="1"/>
</dbReference>
<keyword evidence="5" id="KW-0472">Membrane</keyword>
<dbReference type="InterPro" id="IPR038501">
    <property type="entry name" value="Spore_GerAC_C_sf"/>
</dbReference>
<evidence type="ECO:0000256" key="3">
    <source>
        <dbReference type="ARBA" id="ARBA00022544"/>
    </source>
</evidence>
<evidence type="ECO:0000256" key="7">
    <source>
        <dbReference type="ARBA" id="ARBA00023288"/>
    </source>
</evidence>
<dbReference type="Proteomes" id="UP000823877">
    <property type="component" value="Unassembled WGS sequence"/>
</dbReference>
<evidence type="ECO:0000313" key="12">
    <source>
        <dbReference type="Proteomes" id="UP000823877"/>
    </source>
</evidence>
<sequence>MKKITAIFKSAFCVLLAAAVFSGCAGNENLKDLSVVEGMGIDLKNGQISVTVQTLNLSKEGTGAEALSGNITMNAGGSGPNISAAVQKTAESLSKKLFFGQNQILVIGSDLAKQDLNACFDYLIRNSDSRPDLAVCIAAESAEQVLSSKLGNALVPAQSLSELLYNGESEGFASYVTVSEMLNLYKDKTSDIYLPVITADEESAAVSGIALYNGGALAGVLSEEQIMGFLLLTDKIDSGYFEFESEVYGKIGAEISDSKTKTKASAKNGAVVYSVEITSTLSVEELQNGAESMISEKDLKNIAAEAEKELENKCRQAFLSCVQNGSDCLRIGESLAAGSPSAYDQLSDHWKDALSSVKLAVKSNCKLKKVNENASGY</sequence>
<dbReference type="GO" id="GO:0016020">
    <property type="term" value="C:membrane"/>
    <property type="evidence" value="ECO:0007669"/>
    <property type="project" value="UniProtKB-SubCell"/>
</dbReference>